<dbReference type="GO" id="GO:0005634">
    <property type="term" value="C:nucleus"/>
    <property type="evidence" value="ECO:0007669"/>
    <property type="project" value="UniProtKB-SubCell"/>
</dbReference>
<protein>
    <recommendedName>
        <fullName evidence="7">MBD domain-containing protein</fullName>
    </recommendedName>
</protein>
<dbReference type="InterPro" id="IPR038945">
    <property type="entry name" value="MBD13-like"/>
</dbReference>
<keyword evidence="3" id="KW-0238">DNA-binding</keyword>
<comment type="caution">
    <text evidence="8">The sequence shown here is derived from an EMBL/GenBank/DDBJ whole genome shotgun (WGS) entry which is preliminary data.</text>
</comment>
<comment type="subcellular location">
    <subcellularLocation>
        <location evidence="1">Nucleus</location>
    </subcellularLocation>
</comment>
<feature type="domain" description="MBD" evidence="7">
    <location>
        <begin position="193"/>
        <end position="273"/>
    </location>
</feature>
<dbReference type="EMBL" id="CAJGYO010000011">
    <property type="protein sequence ID" value="CAD6259018.1"/>
    <property type="molecule type" value="Genomic_DNA"/>
</dbReference>
<evidence type="ECO:0000256" key="1">
    <source>
        <dbReference type="ARBA" id="ARBA00004123"/>
    </source>
</evidence>
<dbReference type="OrthoDB" id="10072024at2759"/>
<keyword evidence="5" id="KW-0539">Nucleus</keyword>
<evidence type="ECO:0000313" key="9">
    <source>
        <dbReference type="Proteomes" id="UP000604825"/>
    </source>
</evidence>
<accession>A0A811QSN3</accession>
<evidence type="ECO:0000256" key="3">
    <source>
        <dbReference type="ARBA" id="ARBA00023125"/>
    </source>
</evidence>
<keyword evidence="4" id="KW-0804">Transcription</keyword>
<dbReference type="PROSITE" id="PS50982">
    <property type="entry name" value="MBD"/>
    <property type="match status" value="1"/>
</dbReference>
<proteinExistence type="predicted"/>
<feature type="compositionally biased region" description="Polar residues" evidence="6">
    <location>
        <begin position="1"/>
        <end position="10"/>
    </location>
</feature>
<gene>
    <name evidence="8" type="ORF">NCGR_LOCUS42461</name>
</gene>
<organism evidence="8 9">
    <name type="scientific">Miscanthus lutarioriparius</name>
    <dbReference type="NCBI Taxonomy" id="422564"/>
    <lineage>
        <taxon>Eukaryota</taxon>
        <taxon>Viridiplantae</taxon>
        <taxon>Streptophyta</taxon>
        <taxon>Embryophyta</taxon>
        <taxon>Tracheophyta</taxon>
        <taxon>Spermatophyta</taxon>
        <taxon>Magnoliopsida</taxon>
        <taxon>Liliopsida</taxon>
        <taxon>Poales</taxon>
        <taxon>Poaceae</taxon>
        <taxon>PACMAD clade</taxon>
        <taxon>Panicoideae</taxon>
        <taxon>Andropogonodae</taxon>
        <taxon>Andropogoneae</taxon>
        <taxon>Saccharinae</taxon>
        <taxon>Miscanthus</taxon>
    </lineage>
</organism>
<dbReference type="Gene3D" id="3.30.890.10">
    <property type="entry name" value="Methyl-cpg-binding Protein 2, Chain A"/>
    <property type="match status" value="1"/>
</dbReference>
<dbReference type="Proteomes" id="UP000604825">
    <property type="component" value="Unassembled WGS sequence"/>
</dbReference>
<feature type="compositionally biased region" description="Basic and acidic residues" evidence="6">
    <location>
        <begin position="326"/>
        <end position="340"/>
    </location>
</feature>
<feature type="compositionally biased region" description="Basic and acidic residues" evidence="6">
    <location>
        <begin position="363"/>
        <end position="377"/>
    </location>
</feature>
<evidence type="ECO:0000313" key="8">
    <source>
        <dbReference type="EMBL" id="CAD6259018.1"/>
    </source>
</evidence>
<reference evidence="8" key="1">
    <citation type="submission" date="2020-10" db="EMBL/GenBank/DDBJ databases">
        <authorList>
            <person name="Han B."/>
            <person name="Lu T."/>
            <person name="Zhao Q."/>
            <person name="Huang X."/>
            <person name="Zhao Y."/>
        </authorList>
    </citation>
    <scope>NUCLEOTIDE SEQUENCE</scope>
</reference>
<evidence type="ECO:0000256" key="6">
    <source>
        <dbReference type="SAM" id="MobiDB-lite"/>
    </source>
</evidence>
<keyword evidence="2" id="KW-0805">Transcription regulation</keyword>
<dbReference type="PANTHER" id="PTHR34067:SF25">
    <property type="entry name" value="OS04G0193200 PROTEIN"/>
    <property type="match status" value="1"/>
</dbReference>
<dbReference type="InterPro" id="IPR001739">
    <property type="entry name" value="Methyl_CpG_DNA-bd"/>
</dbReference>
<dbReference type="InterPro" id="IPR016177">
    <property type="entry name" value="DNA-bd_dom_sf"/>
</dbReference>
<dbReference type="GO" id="GO:0003677">
    <property type="term" value="F:DNA binding"/>
    <property type="evidence" value="ECO:0007669"/>
    <property type="project" value="UniProtKB-KW"/>
</dbReference>
<evidence type="ECO:0000256" key="4">
    <source>
        <dbReference type="ARBA" id="ARBA00023163"/>
    </source>
</evidence>
<dbReference type="SUPFAM" id="SSF54171">
    <property type="entry name" value="DNA-binding domain"/>
    <property type="match status" value="1"/>
</dbReference>
<feature type="region of interest" description="Disordered" evidence="6">
    <location>
        <begin position="321"/>
        <end position="407"/>
    </location>
</feature>
<name>A0A811QSN3_9POAL</name>
<feature type="region of interest" description="Disordered" evidence="6">
    <location>
        <begin position="1"/>
        <end position="51"/>
    </location>
</feature>
<evidence type="ECO:0000256" key="2">
    <source>
        <dbReference type="ARBA" id="ARBA00023015"/>
    </source>
</evidence>
<keyword evidence="9" id="KW-1185">Reference proteome</keyword>
<dbReference type="PANTHER" id="PTHR34067">
    <property type="entry name" value="OS04G0193200 PROTEIN"/>
    <property type="match status" value="1"/>
</dbReference>
<evidence type="ECO:0000259" key="7">
    <source>
        <dbReference type="PROSITE" id="PS50982"/>
    </source>
</evidence>
<evidence type="ECO:0000256" key="5">
    <source>
        <dbReference type="ARBA" id="ARBA00023242"/>
    </source>
</evidence>
<sequence length="438" mass="48571">MAGGSRTSSPIIVISDDEEKPVSPPVDAVLPDAEHGWPPTADWSEDEDVPRPDWLPDGFGMEGYLEDGTFQATNFICPVTGISFGTKNEVLDYCASGGLQRAIEAKNTLDAKTTLQGKYAWLRGDHKWLLEIRRAAGGENGRKMMYKVYAHPSSKVRITSKVEVMRLIDEGKIPDESTNDGDCNDTSNKDNIIAQLDFNVSCLPPGWVKETTFKKCSGGIRTDRYYTDPVIKKVFRSLMAAEQYFKYGKVMDCYKPTMSVTDLYSFDGCVDMPLWLARRVKMDGTKDQCEEECQTSCLGCSAIHFIASLCSMNDPLGQTPTIEVGEDGKEVLHSDSKEKLDEEECHGDDKKEEDKEEALNGDGNEKEDNEDMPHGDGKEDEDEPGALHGSDKVGVNGEGVPCGDGVEDGWRFRSLTELYSVQIEKGNLKRKGKKNRLV</sequence>
<dbReference type="AlphaFoldDB" id="A0A811QSN3"/>